<dbReference type="EMBL" id="CP157484">
    <property type="protein sequence ID" value="XBO39767.1"/>
    <property type="molecule type" value="Genomic_DNA"/>
</dbReference>
<evidence type="ECO:0000256" key="2">
    <source>
        <dbReference type="SAM" id="MobiDB-lite"/>
    </source>
</evidence>
<dbReference type="AlphaFoldDB" id="A0AAU7JH74"/>
<evidence type="ECO:0000256" key="1">
    <source>
        <dbReference type="PIRNR" id="PIRNR032126"/>
    </source>
</evidence>
<name>A0AAU7JH74_9HYPH</name>
<gene>
    <name evidence="4" type="ORF">ABEG18_03000</name>
</gene>
<comment type="function">
    <text evidence="1">A possible function for this protein is to guide the assembly of the membrane sector of the ATPase enzyme complex.</text>
</comment>
<keyword evidence="3" id="KW-1133">Transmembrane helix</keyword>
<dbReference type="Pfam" id="PF09527">
    <property type="entry name" value="ATPase_gene1"/>
    <property type="match status" value="1"/>
</dbReference>
<feature type="transmembrane region" description="Helical" evidence="3">
    <location>
        <begin position="89"/>
        <end position="107"/>
    </location>
</feature>
<keyword evidence="1" id="KW-0375">Hydrogen ion transport</keyword>
<dbReference type="PIRSF" id="PIRSF032126">
    <property type="entry name" value="F0F1_ATP_synthase_subunit_I"/>
    <property type="match status" value="1"/>
</dbReference>
<protein>
    <recommendedName>
        <fullName evidence="1">ATP synthase protein I</fullName>
    </recommendedName>
</protein>
<sequence length="118" mass="12488">MSDGTPNGNGDKARASQDVELSARLDRLGKRLDQVRETGQEQQRSRETSGGDPSAMGKAFRLSTEFVAGIIAGCGLGWAFDAMVGSKPWGLIVGLMLGFGAGVWNVMRASGFTRPPKS</sequence>
<feature type="transmembrane region" description="Helical" evidence="3">
    <location>
        <begin position="66"/>
        <end position="83"/>
    </location>
</feature>
<organism evidence="4">
    <name type="scientific">Alsobacter sp. KACC 23698</name>
    <dbReference type="NCBI Taxonomy" id="3149229"/>
    <lineage>
        <taxon>Bacteria</taxon>
        <taxon>Pseudomonadati</taxon>
        <taxon>Pseudomonadota</taxon>
        <taxon>Alphaproteobacteria</taxon>
        <taxon>Hyphomicrobiales</taxon>
        <taxon>Alsobacteraceae</taxon>
        <taxon>Alsobacter</taxon>
    </lineage>
</organism>
<keyword evidence="1 3" id="KW-0472">Membrane</keyword>
<evidence type="ECO:0000256" key="3">
    <source>
        <dbReference type="SAM" id="Phobius"/>
    </source>
</evidence>
<dbReference type="RefSeq" id="WP_406856616.1">
    <property type="nucleotide sequence ID" value="NZ_CP157484.1"/>
</dbReference>
<evidence type="ECO:0000313" key="4">
    <source>
        <dbReference type="EMBL" id="XBO39767.1"/>
    </source>
</evidence>
<dbReference type="InterPro" id="IPR032820">
    <property type="entry name" value="ATPase_put"/>
</dbReference>
<feature type="region of interest" description="Disordered" evidence="2">
    <location>
        <begin position="27"/>
        <end position="56"/>
    </location>
</feature>
<proteinExistence type="inferred from homology"/>
<keyword evidence="1" id="KW-0813">Transport</keyword>
<dbReference type="GO" id="GO:1902600">
    <property type="term" value="P:proton transmembrane transport"/>
    <property type="evidence" value="ECO:0007669"/>
    <property type="project" value="UniProtKB-KW"/>
</dbReference>
<keyword evidence="1" id="KW-0406">Ion transport</keyword>
<feature type="compositionally biased region" description="Basic and acidic residues" evidence="2">
    <location>
        <begin position="27"/>
        <end position="49"/>
    </location>
</feature>
<dbReference type="InterPro" id="IPR016989">
    <property type="entry name" value="Atp1_alphaprobac"/>
</dbReference>
<reference evidence="4" key="1">
    <citation type="submission" date="2024-05" db="EMBL/GenBank/DDBJ databases">
        <authorList>
            <person name="Kim S."/>
            <person name="Heo J."/>
            <person name="Choi H."/>
            <person name="Choi Y."/>
            <person name="Kwon S.-W."/>
            <person name="Kim Y."/>
        </authorList>
    </citation>
    <scope>NUCLEOTIDE SEQUENCE</scope>
    <source>
        <strain evidence="4">KACC 23698</strain>
    </source>
</reference>
<accession>A0AAU7JH74</accession>
<dbReference type="GO" id="GO:0045259">
    <property type="term" value="C:proton-transporting ATP synthase complex"/>
    <property type="evidence" value="ECO:0007669"/>
    <property type="project" value="UniProtKB-UniRule"/>
</dbReference>
<keyword evidence="3" id="KW-0812">Transmembrane</keyword>
<comment type="similarity">
    <text evidence="1">Belongs to the bacterial AtpI family.</text>
</comment>